<dbReference type="EMBL" id="BAABUJ010000039">
    <property type="protein sequence ID" value="GAA5804841.1"/>
    <property type="molecule type" value="Genomic_DNA"/>
</dbReference>
<dbReference type="Proteomes" id="UP001476247">
    <property type="component" value="Unassembled WGS sequence"/>
</dbReference>
<organism evidence="1 2">
    <name type="scientific">Helicostylum pulchrum</name>
    <dbReference type="NCBI Taxonomy" id="562976"/>
    <lineage>
        <taxon>Eukaryota</taxon>
        <taxon>Fungi</taxon>
        <taxon>Fungi incertae sedis</taxon>
        <taxon>Mucoromycota</taxon>
        <taxon>Mucoromycotina</taxon>
        <taxon>Mucoromycetes</taxon>
        <taxon>Mucorales</taxon>
        <taxon>Mucorineae</taxon>
        <taxon>Mucoraceae</taxon>
        <taxon>Helicostylum</taxon>
    </lineage>
</organism>
<evidence type="ECO:0000313" key="2">
    <source>
        <dbReference type="Proteomes" id="UP001476247"/>
    </source>
</evidence>
<gene>
    <name evidence="1" type="ORF">HPULCUR_010349</name>
</gene>
<sequence length="103" mass="11561">MSFTLQIKPYTRIPKTITVPIGQMDEALDTFPQVYAVLWIAGKLYQANVETNTTADSGNSNKRRRDLSHVWYKTFFCHCKGEKEQLKAALGGKSGVARPVQKA</sequence>
<accession>A0ABP9YD10</accession>
<name>A0ABP9YD10_9FUNG</name>
<comment type="caution">
    <text evidence="1">The sequence shown here is derived from an EMBL/GenBank/DDBJ whole genome shotgun (WGS) entry which is preliminary data.</text>
</comment>
<reference evidence="1 2" key="1">
    <citation type="submission" date="2024-04" db="EMBL/GenBank/DDBJ databases">
        <title>genome sequences of Mucor flavus KT1a and Helicostylum pulchrum KT1b strains isolation_sourced from the surface of a dry-aged beef.</title>
        <authorList>
            <person name="Toyotome T."/>
            <person name="Hosono M."/>
            <person name="Torimaru M."/>
            <person name="Fukuda K."/>
            <person name="Mikami N."/>
        </authorList>
    </citation>
    <scope>NUCLEOTIDE SEQUENCE [LARGE SCALE GENOMIC DNA]</scope>
    <source>
        <strain evidence="1 2">KT1b</strain>
    </source>
</reference>
<evidence type="ECO:0000313" key="1">
    <source>
        <dbReference type="EMBL" id="GAA5804841.1"/>
    </source>
</evidence>
<proteinExistence type="predicted"/>
<keyword evidence="2" id="KW-1185">Reference proteome</keyword>
<protein>
    <submittedName>
        <fullName evidence="1">Uncharacterized protein</fullName>
    </submittedName>
</protein>